<dbReference type="InterPro" id="IPR042185">
    <property type="entry name" value="Serpin_sf_2"/>
</dbReference>
<dbReference type="OrthoDB" id="1063785at2759"/>
<dbReference type="PROSITE" id="PS00284">
    <property type="entry name" value="SERPIN"/>
    <property type="match status" value="1"/>
</dbReference>
<evidence type="ECO:0000256" key="2">
    <source>
        <dbReference type="RuleBase" id="RU000411"/>
    </source>
</evidence>
<dbReference type="PANTHER" id="PTHR11461">
    <property type="entry name" value="SERINE PROTEASE INHIBITOR, SERPIN"/>
    <property type="match status" value="1"/>
</dbReference>
<dbReference type="GO" id="GO:0005615">
    <property type="term" value="C:extracellular space"/>
    <property type="evidence" value="ECO:0007669"/>
    <property type="project" value="InterPro"/>
</dbReference>
<dbReference type="InterPro" id="IPR042178">
    <property type="entry name" value="Serpin_sf_1"/>
</dbReference>
<name>A0A8S0UDJ6_OLEEU</name>
<dbReference type="Gene3D" id="2.10.310.10">
    <property type="entry name" value="Serpins superfamily"/>
    <property type="match status" value="1"/>
</dbReference>
<dbReference type="Gene3D" id="3.30.497.10">
    <property type="entry name" value="Antithrombin, subunit I, domain 2"/>
    <property type="match status" value="1"/>
</dbReference>
<protein>
    <submittedName>
        <fullName evidence="4">Serpin-ZX-like</fullName>
    </submittedName>
</protein>
<keyword evidence="5" id="KW-1185">Reference proteome</keyword>
<comment type="similarity">
    <text evidence="1 2">Belongs to the serpin family.</text>
</comment>
<evidence type="ECO:0000313" key="4">
    <source>
        <dbReference type="EMBL" id="CAA3015680.1"/>
    </source>
</evidence>
<reference evidence="4 5" key="1">
    <citation type="submission" date="2019-12" db="EMBL/GenBank/DDBJ databases">
        <authorList>
            <person name="Alioto T."/>
            <person name="Alioto T."/>
            <person name="Gomez Garrido J."/>
        </authorList>
    </citation>
    <scope>NUCLEOTIDE SEQUENCE [LARGE SCALE GENOMIC DNA]</scope>
</reference>
<evidence type="ECO:0000256" key="1">
    <source>
        <dbReference type="ARBA" id="ARBA00009500"/>
    </source>
</evidence>
<dbReference type="Pfam" id="PF00079">
    <property type="entry name" value="Serpin"/>
    <property type="match status" value="1"/>
</dbReference>
<evidence type="ECO:0000313" key="5">
    <source>
        <dbReference type="Proteomes" id="UP000594638"/>
    </source>
</evidence>
<sequence>MVLKAVEVTKEVNLWVEKETSGFIKDNLPSDSVDYFIRLIFANAVYFKGAWEHKFDASNTKDDNFFLLNGSSVQVPFMTSKEKQYILSVASSGFKVLKLPYEQDAKDGLLAIVEKKGSESGFIEKHLPHYPVEVHEFLNPKFKISLGFQVSEVLQELGLVFPFSGDRLTEMVDQKLNISSIYHKSFIEENEKGTKAAAASAAIVNLRSARHRKFDFVANHPFMFVVREDKTGVLLFIGQVHNPLSD</sequence>
<dbReference type="Gene3D" id="6.20.40.10">
    <property type="match status" value="1"/>
</dbReference>
<dbReference type="Gene3D" id="2.30.39.10">
    <property type="entry name" value="Alpha-1-antitrypsin, domain 1"/>
    <property type="match status" value="1"/>
</dbReference>
<evidence type="ECO:0000259" key="3">
    <source>
        <dbReference type="SMART" id="SM00093"/>
    </source>
</evidence>
<accession>A0A8S0UDJ6</accession>
<dbReference type="InterPro" id="IPR000215">
    <property type="entry name" value="Serpin_fam"/>
</dbReference>
<comment type="caution">
    <text evidence="4">The sequence shown here is derived from an EMBL/GenBank/DDBJ whole genome shotgun (WGS) entry which is preliminary data.</text>
</comment>
<dbReference type="InterPro" id="IPR023796">
    <property type="entry name" value="Serpin_dom"/>
</dbReference>
<dbReference type="EMBL" id="CACTIH010007564">
    <property type="protein sequence ID" value="CAA3015680.1"/>
    <property type="molecule type" value="Genomic_DNA"/>
</dbReference>
<dbReference type="GO" id="GO:0004867">
    <property type="term" value="F:serine-type endopeptidase inhibitor activity"/>
    <property type="evidence" value="ECO:0007669"/>
    <property type="project" value="InterPro"/>
</dbReference>
<dbReference type="Proteomes" id="UP000594638">
    <property type="component" value="Unassembled WGS sequence"/>
</dbReference>
<feature type="domain" description="Serpin" evidence="3">
    <location>
        <begin position="1"/>
        <end position="243"/>
    </location>
</feature>
<dbReference type="SMART" id="SM00093">
    <property type="entry name" value="SERPIN"/>
    <property type="match status" value="1"/>
</dbReference>
<dbReference type="SUPFAM" id="SSF56574">
    <property type="entry name" value="Serpins"/>
    <property type="match status" value="1"/>
</dbReference>
<proteinExistence type="inferred from homology"/>
<organism evidence="4 5">
    <name type="scientific">Olea europaea subsp. europaea</name>
    <dbReference type="NCBI Taxonomy" id="158383"/>
    <lineage>
        <taxon>Eukaryota</taxon>
        <taxon>Viridiplantae</taxon>
        <taxon>Streptophyta</taxon>
        <taxon>Embryophyta</taxon>
        <taxon>Tracheophyta</taxon>
        <taxon>Spermatophyta</taxon>
        <taxon>Magnoliopsida</taxon>
        <taxon>eudicotyledons</taxon>
        <taxon>Gunneridae</taxon>
        <taxon>Pentapetalae</taxon>
        <taxon>asterids</taxon>
        <taxon>lamiids</taxon>
        <taxon>Lamiales</taxon>
        <taxon>Oleaceae</taxon>
        <taxon>Oleeae</taxon>
        <taxon>Olea</taxon>
    </lineage>
</organism>
<dbReference type="PANTHER" id="PTHR11461:SF211">
    <property type="entry name" value="GH10112P-RELATED"/>
    <property type="match status" value="1"/>
</dbReference>
<dbReference type="AlphaFoldDB" id="A0A8S0UDJ6"/>
<dbReference type="InterPro" id="IPR036186">
    <property type="entry name" value="Serpin_sf"/>
</dbReference>
<gene>
    <name evidence="4" type="ORF">OLEA9_A090093</name>
</gene>
<dbReference type="Gramene" id="OE9A090093T1">
    <property type="protein sequence ID" value="OE9A090093C1"/>
    <property type="gene ID" value="OE9A090093"/>
</dbReference>
<dbReference type="InterPro" id="IPR023795">
    <property type="entry name" value="Serpin_CS"/>
</dbReference>